<organism evidence="2">
    <name type="scientific">Schistocephalus solidus</name>
    <name type="common">Tapeworm</name>
    <dbReference type="NCBI Taxonomy" id="70667"/>
    <lineage>
        <taxon>Eukaryota</taxon>
        <taxon>Metazoa</taxon>
        <taxon>Spiralia</taxon>
        <taxon>Lophotrochozoa</taxon>
        <taxon>Platyhelminthes</taxon>
        <taxon>Cestoda</taxon>
        <taxon>Eucestoda</taxon>
        <taxon>Diphyllobothriidea</taxon>
        <taxon>Diphyllobothriidae</taxon>
        <taxon>Schistocephalus</taxon>
    </lineage>
</organism>
<sequence length="322" mass="35767">MRTWASANDEKCCSCCRELDISSPPLPRTAASYAHRIQRRKSPCHTTSEAEETENANVGCVTVKSECGQLSISYNAGAVQETGAPQVSAQTALPTVTCTPVCPLPMVCAPLCYYEVPQQTMMTMMTPLPPPTLMPPTPSPSPFYRSASRRKSRRARSSSRRGRSKSRKRQLPYTLSLALHGEPGTVASTQTEAQFEPPSLYRRPTFISPKPSVSPKWPAESPPTRPIVQHKIVYQKTVPCMEDNYCVPCVPGVYTELSSDEEDQLELQARRTQSQASAQGYEDVAEFKDDAKFGRIVRKQVYCCPAMCYCNDCYAYDSANDY</sequence>
<name>A0A0X3Q5Y9_SCHSO</name>
<evidence type="ECO:0000313" key="2">
    <source>
        <dbReference type="EMBL" id="JAP57697.1"/>
    </source>
</evidence>
<accession>A0A0X3Q5Y9</accession>
<proteinExistence type="predicted"/>
<feature type="compositionally biased region" description="Pro residues" evidence="1">
    <location>
        <begin position="127"/>
        <end position="141"/>
    </location>
</feature>
<protein>
    <submittedName>
        <fullName evidence="2">Uncharacterized protein</fullName>
    </submittedName>
</protein>
<gene>
    <name evidence="2" type="ORF">TR153111</name>
</gene>
<dbReference type="AlphaFoldDB" id="A0A0X3Q5Y9"/>
<feature type="compositionally biased region" description="Basic residues" evidence="1">
    <location>
        <begin position="147"/>
        <end position="170"/>
    </location>
</feature>
<dbReference type="EMBL" id="GEEE01005528">
    <property type="protein sequence ID" value="JAP57697.1"/>
    <property type="molecule type" value="Transcribed_RNA"/>
</dbReference>
<reference evidence="2" key="1">
    <citation type="submission" date="2016-01" db="EMBL/GenBank/DDBJ databases">
        <title>Reference transcriptome for the parasite Schistocephalus solidus: insights into the molecular evolution of parasitism.</title>
        <authorList>
            <person name="Hebert F.O."/>
            <person name="Grambauer S."/>
            <person name="Barber I."/>
            <person name="Landry C.R."/>
            <person name="Aubin-Horth N."/>
        </authorList>
    </citation>
    <scope>NUCLEOTIDE SEQUENCE</scope>
</reference>
<evidence type="ECO:0000256" key="1">
    <source>
        <dbReference type="SAM" id="MobiDB-lite"/>
    </source>
</evidence>
<feature type="region of interest" description="Disordered" evidence="1">
    <location>
        <begin position="127"/>
        <end position="195"/>
    </location>
</feature>
<feature type="non-terminal residue" evidence="2">
    <location>
        <position position="322"/>
    </location>
</feature>